<organism evidence="3 4">
    <name type="scientific">Thiorhodococcus mannitoliphagus</name>
    <dbReference type="NCBI Taxonomy" id="329406"/>
    <lineage>
        <taxon>Bacteria</taxon>
        <taxon>Pseudomonadati</taxon>
        <taxon>Pseudomonadota</taxon>
        <taxon>Gammaproteobacteria</taxon>
        <taxon>Chromatiales</taxon>
        <taxon>Chromatiaceae</taxon>
        <taxon>Thiorhodococcus</taxon>
    </lineage>
</organism>
<feature type="domain" description="Dinitrogenase iron-molybdenum cofactor biosynthesis" evidence="2">
    <location>
        <begin position="18"/>
        <end position="72"/>
    </location>
</feature>
<dbReference type="AlphaFoldDB" id="A0A6P1E3R7"/>
<gene>
    <name evidence="3" type="ORF">G3480_23115</name>
</gene>
<sequence>MRPICSERAPLADIANPFAEAHEPGQIPTFIRAQGTKVILNGGMGGRAIALFKKAGTKTATDATGRVRASLESHLIGTPAAAAPCTEPLAQGQG</sequence>
<evidence type="ECO:0000256" key="1">
    <source>
        <dbReference type="ARBA" id="ARBA00023231"/>
    </source>
</evidence>
<evidence type="ECO:0000259" key="2">
    <source>
        <dbReference type="Pfam" id="PF02579"/>
    </source>
</evidence>
<dbReference type="InterPro" id="IPR003731">
    <property type="entry name" value="Di-Nase_FeMo-co_biosynth"/>
</dbReference>
<accession>A0A6P1E3R7</accession>
<dbReference type="SUPFAM" id="SSF53146">
    <property type="entry name" value="Nitrogenase accessory factor-like"/>
    <property type="match status" value="1"/>
</dbReference>
<dbReference type="InterPro" id="IPR036105">
    <property type="entry name" value="DiNase_FeMo-co_biosyn_sf"/>
</dbReference>
<dbReference type="EMBL" id="JAAIJR010000162">
    <property type="protein sequence ID" value="NEX23152.1"/>
    <property type="molecule type" value="Genomic_DNA"/>
</dbReference>
<name>A0A6P1E3R7_9GAMM</name>
<keyword evidence="4" id="KW-1185">Reference proteome</keyword>
<dbReference type="Pfam" id="PF02579">
    <property type="entry name" value="Nitro_FeMo-Co"/>
    <property type="match status" value="1"/>
</dbReference>
<evidence type="ECO:0000313" key="3">
    <source>
        <dbReference type="EMBL" id="NEX23152.1"/>
    </source>
</evidence>
<dbReference type="Proteomes" id="UP000471640">
    <property type="component" value="Unassembled WGS sequence"/>
</dbReference>
<proteinExistence type="predicted"/>
<protein>
    <recommendedName>
        <fullName evidence="2">Dinitrogenase iron-molybdenum cofactor biosynthesis domain-containing protein</fullName>
    </recommendedName>
</protein>
<evidence type="ECO:0000313" key="4">
    <source>
        <dbReference type="Proteomes" id="UP000471640"/>
    </source>
</evidence>
<keyword evidence="1" id="KW-0535">Nitrogen fixation</keyword>
<reference evidence="4" key="1">
    <citation type="journal article" date="2020" name="Microbiol. Resour. Announc.">
        <title>Draft Genome Sequences of Thiorhodococcus mannitoliphagus and Thiorhodococcus minor, Purple Sulfur Photosynthetic Bacteria in the Gammaproteobacterial Family Chromatiaceae.</title>
        <authorList>
            <person name="Aviles F.A."/>
            <person name="Meyer T.E."/>
            <person name="Kyndt J.A."/>
        </authorList>
    </citation>
    <scope>NUCLEOTIDE SEQUENCE [LARGE SCALE GENOMIC DNA]</scope>
    <source>
        <strain evidence="4">DSM 18266</strain>
    </source>
</reference>
<reference evidence="3 4" key="2">
    <citation type="submission" date="2020-02" db="EMBL/GenBank/DDBJ databases">
        <title>Genome sequences of Thiorhodococcus mannitoliphagus and Thiorhodococcus minor, purple sulfur photosynthetic bacteria in the gammaproteobacterial family, Chromatiaceae.</title>
        <authorList>
            <person name="Aviles F.A."/>
            <person name="Meyer T.E."/>
            <person name="Kyndt J.A."/>
        </authorList>
    </citation>
    <scope>NUCLEOTIDE SEQUENCE [LARGE SCALE GENOMIC DNA]</scope>
    <source>
        <strain evidence="3 4">DSM 18266</strain>
    </source>
</reference>
<dbReference type="Gene3D" id="3.30.420.130">
    <property type="entry name" value="Dinitrogenase iron-molybdenum cofactor biosynthesis domain"/>
    <property type="match status" value="1"/>
</dbReference>
<comment type="caution">
    <text evidence="3">The sequence shown here is derived from an EMBL/GenBank/DDBJ whole genome shotgun (WGS) entry which is preliminary data.</text>
</comment>